<dbReference type="Proteomes" id="UP000232883">
    <property type="component" value="Chromosome"/>
</dbReference>
<feature type="transmembrane region" description="Helical" evidence="7">
    <location>
        <begin position="178"/>
        <end position="196"/>
    </location>
</feature>
<evidence type="ECO:0000256" key="5">
    <source>
        <dbReference type="ARBA" id="ARBA00022989"/>
    </source>
</evidence>
<feature type="transmembrane region" description="Helical" evidence="7">
    <location>
        <begin position="232"/>
        <end position="255"/>
    </location>
</feature>
<keyword evidence="2" id="KW-0813">Transport</keyword>
<accession>A0A2K8Z689</accession>
<dbReference type="InterPro" id="IPR011701">
    <property type="entry name" value="MFS"/>
</dbReference>
<keyword evidence="5 7" id="KW-1133">Transmembrane helix</keyword>
<name>A0A2K8Z689_9BACT</name>
<dbReference type="InterPro" id="IPR036259">
    <property type="entry name" value="MFS_trans_sf"/>
</dbReference>
<reference evidence="9 10" key="1">
    <citation type="submission" date="2017-11" db="EMBL/GenBank/DDBJ databases">
        <title>Taxonomic description and genome sequences of Spirosoma HA7 sp. nov., isolated from pollen microhabitat of Corylus avellana.</title>
        <authorList>
            <person name="Ambika Manirajan B."/>
            <person name="Suarez C."/>
            <person name="Ratering S."/>
            <person name="Geissler-Plaum R."/>
            <person name="Cardinale M."/>
            <person name="Sylvia S."/>
        </authorList>
    </citation>
    <scope>NUCLEOTIDE SEQUENCE [LARGE SCALE GENOMIC DNA]</scope>
    <source>
        <strain evidence="9 10">HA7</strain>
    </source>
</reference>
<dbReference type="SUPFAM" id="SSF103473">
    <property type="entry name" value="MFS general substrate transporter"/>
    <property type="match status" value="1"/>
</dbReference>
<gene>
    <name evidence="9" type="ORF">CWM47_28140</name>
</gene>
<dbReference type="Gene3D" id="1.20.1250.20">
    <property type="entry name" value="MFS general substrate transporter like domains"/>
    <property type="match status" value="2"/>
</dbReference>
<dbReference type="PANTHER" id="PTHR43266:SF2">
    <property type="entry name" value="MAJOR FACILITATOR SUPERFAMILY (MFS) PROFILE DOMAIN-CONTAINING PROTEIN"/>
    <property type="match status" value="1"/>
</dbReference>
<evidence type="ECO:0000256" key="6">
    <source>
        <dbReference type="ARBA" id="ARBA00023136"/>
    </source>
</evidence>
<evidence type="ECO:0000256" key="4">
    <source>
        <dbReference type="ARBA" id="ARBA00022692"/>
    </source>
</evidence>
<feature type="transmembrane region" description="Helical" evidence="7">
    <location>
        <begin position="147"/>
        <end position="172"/>
    </location>
</feature>
<dbReference type="CDD" id="cd06173">
    <property type="entry name" value="MFS_MefA_like"/>
    <property type="match status" value="1"/>
</dbReference>
<organism evidence="9 10">
    <name type="scientific">Spirosoma pollinicola</name>
    <dbReference type="NCBI Taxonomy" id="2057025"/>
    <lineage>
        <taxon>Bacteria</taxon>
        <taxon>Pseudomonadati</taxon>
        <taxon>Bacteroidota</taxon>
        <taxon>Cytophagia</taxon>
        <taxon>Cytophagales</taxon>
        <taxon>Cytophagaceae</taxon>
        <taxon>Spirosoma</taxon>
    </lineage>
</organism>
<feature type="transmembrane region" description="Helical" evidence="7">
    <location>
        <begin position="56"/>
        <end position="77"/>
    </location>
</feature>
<feature type="transmembrane region" description="Helical" evidence="7">
    <location>
        <begin position="298"/>
        <end position="317"/>
    </location>
</feature>
<comment type="subcellular location">
    <subcellularLocation>
        <location evidence="1">Cell membrane</location>
        <topology evidence="1">Multi-pass membrane protein</topology>
    </subcellularLocation>
</comment>
<protein>
    <submittedName>
        <fullName evidence="9">MFS transporter</fullName>
    </submittedName>
</protein>
<dbReference type="GO" id="GO:0005886">
    <property type="term" value="C:plasma membrane"/>
    <property type="evidence" value="ECO:0007669"/>
    <property type="project" value="UniProtKB-SubCell"/>
</dbReference>
<keyword evidence="4 7" id="KW-0812">Transmembrane</keyword>
<dbReference type="AlphaFoldDB" id="A0A2K8Z689"/>
<feature type="transmembrane region" description="Helical" evidence="7">
    <location>
        <begin position="356"/>
        <end position="375"/>
    </location>
</feature>
<keyword evidence="6 7" id="KW-0472">Membrane</keyword>
<feature type="transmembrane region" description="Helical" evidence="7">
    <location>
        <begin position="21"/>
        <end position="50"/>
    </location>
</feature>
<dbReference type="GO" id="GO:0022857">
    <property type="term" value="F:transmembrane transporter activity"/>
    <property type="evidence" value="ECO:0007669"/>
    <property type="project" value="InterPro"/>
</dbReference>
<dbReference type="KEGG" id="spir:CWM47_28140"/>
<dbReference type="Pfam" id="PF07690">
    <property type="entry name" value="MFS_1"/>
    <property type="match status" value="2"/>
</dbReference>
<keyword evidence="3" id="KW-1003">Cell membrane</keyword>
<evidence type="ECO:0000313" key="9">
    <source>
        <dbReference type="EMBL" id="AUD05385.1"/>
    </source>
</evidence>
<evidence type="ECO:0000256" key="7">
    <source>
        <dbReference type="SAM" id="Phobius"/>
    </source>
</evidence>
<sequence length="421" mass="45589">MSLKNNLSRLLEPFQALKSRVFATLYFAETISLLGDAVTWVGLALLAYQFGREQSAVILSTALTLRVLAFILFSPVAGVLADRIDRKKILYVTHFIRMGIVACLPFVTTPWQIYGLVFTLNVFNAFFTPTYKAVIPQVIDTRYYRQAIGLSTATFQLLGVLGPGLAGLLAIWFGARDIFFVDALSFVLAGVLILLLPGELLNRSPTDEGMAKPLSAWSDVMRGAKLLFGTPVIRFALAIEFVSAMAGAQILVNTISHVKDVLGRSEVYYGWVMAAFGVGATLAAFLSGALDTSPSRRISLISGAFGLGVAIIGANYVGYSVLLVLWLCAGLGQSLAEMPSETLIGEQIDASQQGKVFGSHFAFSHLWWAIAYPIAGFTGSRFPNQNFFYGGLLTLAFLGITLLVFRPKQVPTNPGTPTFPV</sequence>
<proteinExistence type="predicted"/>
<evidence type="ECO:0000256" key="3">
    <source>
        <dbReference type="ARBA" id="ARBA00022475"/>
    </source>
</evidence>
<evidence type="ECO:0000256" key="1">
    <source>
        <dbReference type="ARBA" id="ARBA00004651"/>
    </source>
</evidence>
<dbReference type="InterPro" id="IPR020846">
    <property type="entry name" value="MFS_dom"/>
</dbReference>
<feature type="domain" description="Major facilitator superfamily (MFS) profile" evidence="8">
    <location>
        <begin position="21"/>
        <end position="408"/>
    </location>
</feature>
<feature type="transmembrane region" description="Helical" evidence="7">
    <location>
        <begin position="267"/>
        <end position="286"/>
    </location>
</feature>
<keyword evidence="10" id="KW-1185">Reference proteome</keyword>
<dbReference type="OrthoDB" id="9815624at2"/>
<dbReference type="RefSeq" id="WP_100991945.1">
    <property type="nucleotide sequence ID" value="NZ_CP025096.1"/>
</dbReference>
<evidence type="ECO:0000259" key="8">
    <source>
        <dbReference type="PROSITE" id="PS50850"/>
    </source>
</evidence>
<dbReference type="PANTHER" id="PTHR43266">
    <property type="entry name" value="MACROLIDE-EFFLUX PROTEIN"/>
    <property type="match status" value="1"/>
</dbReference>
<evidence type="ECO:0000256" key="2">
    <source>
        <dbReference type="ARBA" id="ARBA00022448"/>
    </source>
</evidence>
<dbReference type="PROSITE" id="PS50850">
    <property type="entry name" value="MFS"/>
    <property type="match status" value="1"/>
</dbReference>
<evidence type="ECO:0000313" key="10">
    <source>
        <dbReference type="Proteomes" id="UP000232883"/>
    </source>
</evidence>
<feature type="transmembrane region" description="Helical" evidence="7">
    <location>
        <begin position="387"/>
        <end position="405"/>
    </location>
</feature>
<dbReference type="EMBL" id="CP025096">
    <property type="protein sequence ID" value="AUD05385.1"/>
    <property type="molecule type" value="Genomic_DNA"/>
</dbReference>